<keyword evidence="1" id="KW-0732">Signal</keyword>
<keyword evidence="4" id="KW-1185">Reference proteome</keyword>
<gene>
    <name evidence="3" type="ORF">DR871_009895</name>
</gene>
<sequence>MMKKITIVAGISAMFFATACKTKDLKMNVEQKQLVNNKKEVVYQVFTRLFGNKNTTNKPWGTIEENGVGKFNDFTETALQEIKDLGVTYIWYTGVPHHAVIRDYSAIGISNDDPEVVKGRAGSPYAVKDYYNVNPDLAVNPENRLQEFEALIARTHKTGLKVIIDIVPNHIARKYEGKSNPVGVRDFGADDDTTVEYKRDNNFYYIPNTHFEIPDTDKPLNGEKNPLIDGKFAESPAKWTGNGSRLAKPDRNDWYETIKVNYGIRPDGSKDFPELPAGFDSKSYQEHFKFWKGKDVPDSWDKFKDIALYWTAKGVDGFRFDMAEMVPYEFWSYMNSAIKINNPNAFLLAEVYNPKEYRNYIHLGKMDYLYDKVETYDKLKDIIQGRSLPDGLSDIQNGMGDIEHHMLHFLDNHDEQRLASPEFAGTPQKGKPLMVVSTTISTSPTMVYFGQEVGEAGNENAGFGTHSRTSIFDYIGVPSHQRWMNGGKFDGGQLTKDEKELRDFYKKILNFSLNSSALMGKYQEIQTLNRQTTQGYDPGIYAFTRWSDTQKLIIVTNFSWLTTSNFELKIPSDIIQKWKLKDGNYTTTDQLYHKSAVQLQVLNGEGKAQITIAPSESFIYQL</sequence>
<feature type="domain" description="Glycosyl hydrolase family 13 catalytic" evidence="2">
    <location>
        <begin position="44"/>
        <end position="512"/>
    </location>
</feature>
<dbReference type="OrthoDB" id="9805159at2"/>
<dbReference type="CDD" id="cd11349">
    <property type="entry name" value="AmyAc_3"/>
    <property type="match status" value="1"/>
</dbReference>
<dbReference type="Proteomes" id="UP000253235">
    <property type="component" value="Unassembled WGS sequence"/>
</dbReference>
<protein>
    <submittedName>
        <fullName evidence="3">Alpha-amylase</fullName>
    </submittedName>
</protein>
<dbReference type="PANTHER" id="PTHR10357:SF205">
    <property type="entry name" value="O-GLYCOSYL HYDROLASE FAMILY 13"/>
    <property type="match status" value="1"/>
</dbReference>
<dbReference type="Gene3D" id="2.60.40.1180">
    <property type="entry name" value="Golgi alpha-mannosidase II"/>
    <property type="match status" value="1"/>
</dbReference>
<dbReference type="Pfam" id="PF00128">
    <property type="entry name" value="Alpha-amylase"/>
    <property type="match status" value="2"/>
</dbReference>
<reference evidence="3 4" key="1">
    <citation type="submission" date="2019-01" db="EMBL/GenBank/DDBJ databases">
        <title>Flavobacterium sp. nov. isolated from arctic soil.</title>
        <authorList>
            <person name="Kim D.-U."/>
        </authorList>
    </citation>
    <scope>NUCLEOTIDE SEQUENCE [LARGE SCALE GENOMIC DNA]</scope>
    <source>
        <strain evidence="3 4">Kopri-42</strain>
    </source>
</reference>
<dbReference type="Gene3D" id="3.20.20.80">
    <property type="entry name" value="Glycosidases"/>
    <property type="match status" value="2"/>
</dbReference>
<dbReference type="SUPFAM" id="SSF51445">
    <property type="entry name" value="(Trans)glycosidases"/>
    <property type="match status" value="1"/>
</dbReference>
<dbReference type="EMBL" id="QNVY02000003">
    <property type="protein sequence ID" value="RYJ51503.1"/>
    <property type="molecule type" value="Genomic_DNA"/>
</dbReference>
<evidence type="ECO:0000259" key="2">
    <source>
        <dbReference type="SMART" id="SM00642"/>
    </source>
</evidence>
<comment type="caution">
    <text evidence="3">The sequence shown here is derived from an EMBL/GenBank/DDBJ whole genome shotgun (WGS) entry which is preliminary data.</text>
</comment>
<dbReference type="RefSeq" id="WP_113666146.1">
    <property type="nucleotide sequence ID" value="NZ_QNVY02000003.1"/>
</dbReference>
<dbReference type="AlphaFoldDB" id="A0A482TJF2"/>
<organism evidence="3 4">
    <name type="scientific">Flavobacterium petrolei</name>
    <dbReference type="NCBI Taxonomy" id="2259594"/>
    <lineage>
        <taxon>Bacteria</taxon>
        <taxon>Pseudomonadati</taxon>
        <taxon>Bacteroidota</taxon>
        <taxon>Flavobacteriia</taxon>
        <taxon>Flavobacteriales</taxon>
        <taxon>Flavobacteriaceae</taxon>
        <taxon>Flavobacterium</taxon>
    </lineage>
</organism>
<feature type="chain" id="PRO_5019802785" evidence="1">
    <location>
        <begin position="20"/>
        <end position="622"/>
    </location>
</feature>
<dbReference type="GO" id="GO:0009313">
    <property type="term" value="P:oligosaccharide catabolic process"/>
    <property type="evidence" value="ECO:0007669"/>
    <property type="project" value="TreeGrafter"/>
</dbReference>
<dbReference type="InterPro" id="IPR013780">
    <property type="entry name" value="Glyco_hydro_b"/>
</dbReference>
<dbReference type="InterPro" id="IPR017853">
    <property type="entry name" value="GH"/>
</dbReference>
<name>A0A482TJF2_9FLAO</name>
<evidence type="ECO:0000313" key="4">
    <source>
        <dbReference type="Proteomes" id="UP000253235"/>
    </source>
</evidence>
<dbReference type="GO" id="GO:0004556">
    <property type="term" value="F:alpha-amylase activity"/>
    <property type="evidence" value="ECO:0007669"/>
    <property type="project" value="TreeGrafter"/>
</dbReference>
<dbReference type="SUPFAM" id="SSF51011">
    <property type="entry name" value="Glycosyl hydrolase domain"/>
    <property type="match status" value="1"/>
</dbReference>
<feature type="signal peptide" evidence="1">
    <location>
        <begin position="1"/>
        <end position="19"/>
    </location>
</feature>
<dbReference type="SMART" id="SM00642">
    <property type="entry name" value="Aamy"/>
    <property type="match status" value="1"/>
</dbReference>
<evidence type="ECO:0000256" key="1">
    <source>
        <dbReference type="SAM" id="SignalP"/>
    </source>
</evidence>
<evidence type="ECO:0000313" key="3">
    <source>
        <dbReference type="EMBL" id="RYJ51503.1"/>
    </source>
</evidence>
<dbReference type="InterPro" id="IPR006047">
    <property type="entry name" value="GH13_cat_dom"/>
</dbReference>
<dbReference type="PROSITE" id="PS51257">
    <property type="entry name" value="PROKAR_LIPOPROTEIN"/>
    <property type="match status" value="1"/>
</dbReference>
<accession>A0A482TJF2</accession>
<dbReference type="PANTHER" id="PTHR10357">
    <property type="entry name" value="ALPHA-AMYLASE FAMILY MEMBER"/>
    <property type="match status" value="1"/>
</dbReference>
<proteinExistence type="predicted"/>